<accession>A0A3P6SKL2</accession>
<name>A0A3P6SKL2_ANISI</name>
<gene>
    <name evidence="2" type="ORF">ASIM_LOCUS15597</name>
</gene>
<reference evidence="2 3" key="1">
    <citation type="submission" date="2018-11" db="EMBL/GenBank/DDBJ databases">
        <authorList>
            <consortium name="Pathogen Informatics"/>
        </authorList>
    </citation>
    <scope>NUCLEOTIDE SEQUENCE [LARGE SCALE GENOMIC DNA]</scope>
</reference>
<evidence type="ECO:0000313" key="2">
    <source>
        <dbReference type="EMBL" id="VDK55614.1"/>
    </source>
</evidence>
<sequence>MKLTPLNLRLLTAFRQSSSLSILHPVTIVIFVRNRFHRKNSFNSIIRCFITIRHSFVRFAVRRSDFGRISRNIVPFTRPSNRTCVNFAANHQDLKVSRLPSLLLFLLLVLHQIICFLQKSFLDFLLIVALSAYHVFVHRVCRTVL</sequence>
<keyword evidence="1" id="KW-0812">Transmembrane</keyword>
<feature type="transmembrane region" description="Helical" evidence="1">
    <location>
        <begin position="120"/>
        <end position="137"/>
    </location>
</feature>
<organism evidence="2 3">
    <name type="scientific">Anisakis simplex</name>
    <name type="common">Herring worm</name>
    <dbReference type="NCBI Taxonomy" id="6269"/>
    <lineage>
        <taxon>Eukaryota</taxon>
        <taxon>Metazoa</taxon>
        <taxon>Ecdysozoa</taxon>
        <taxon>Nematoda</taxon>
        <taxon>Chromadorea</taxon>
        <taxon>Rhabditida</taxon>
        <taxon>Spirurina</taxon>
        <taxon>Ascaridomorpha</taxon>
        <taxon>Ascaridoidea</taxon>
        <taxon>Anisakidae</taxon>
        <taxon>Anisakis</taxon>
        <taxon>Anisakis simplex complex</taxon>
    </lineage>
</organism>
<keyword evidence="1" id="KW-0472">Membrane</keyword>
<proteinExistence type="predicted"/>
<evidence type="ECO:0000313" key="3">
    <source>
        <dbReference type="Proteomes" id="UP000267096"/>
    </source>
</evidence>
<protein>
    <submittedName>
        <fullName evidence="2">Uncharacterized protein</fullName>
    </submittedName>
</protein>
<dbReference type="AlphaFoldDB" id="A0A3P6SKL2"/>
<feature type="transmembrane region" description="Helical" evidence="1">
    <location>
        <begin position="12"/>
        <end position="32"/>
    </location>
</feature>
<dbReference type="EMBL" id="UYRR01032431">
    <property type="protein sequence ID" value="VDK55614.1"/>
    <property type="molecule type" value="Genomic_DNA"/>
</dbReference>
<evidence type="ECO:0000256" key="1">
    <source>
        <dbReference type="SAM" id="Phobius"/>
    </source>
</evidence>
<feature type="transmembrane region" description="Helical" evidence="1">
    <location>
        <begin position="96"/>
        <end position="114"/>
    </location>
</feature>
<keyword evidence="3" id="KW-1185">Reference proteome</keyword>
<keyword evidence="1" id="KW-1133">Transmembrane helix</keyword>
<dbReference type="Proteomes" id="UP000267096">
    <property type="component" value="Unassembled WGS sequence"/>
</dbReference>